<accession>A0AAV0W7P3</accession>
<gene>
    <name evidence="1" type="ORF">MEUPH1_LOCUS8140</name>
</gene>
<dbReference type="EMBL" id="CARXXK010000001">
    <property type="protein sequence ID" value="CAI6351828.1"/>
    <property type="molecule type" value="Genomic_DNA"/>
</dbReference>
<evidence type="ECO:0000313" key="1">
    <source>
        <dbReference type="EMBL" id="CAI6351828.1"/>
    </source>
</evidence>
<comment type="caution">
    <text evidence="1">The sequence shown here is derived from an EMBL/GenBank/DDBJ whole genome shotgun (WGS) entry which is preliminary data.</text>
</comment>
<protein>
    <submittedName>
        <fullName evidence="1">Uncharacterized protein</fullName>
    </submittedName>
</protein>
<evidence type="ECO:0000313" key="2">
    <source>
        <dbReference type="Proteomes" id="UP001160148"/>
    </source>
</evidence>
<name>A0AAV0W7P3_9HEMI</name>
<proteinExistence type="predicted"/>
<dbReference type="Proteomes" id="UP001160148">
    <property type="component" value="Unassembled WGS sequence"/>
</dbReference>
<organism evidence="1 2">
    <name type="scientific">Macrosiphum euphorbiae</name>
    <name type="common">potato aphid</name>
    <dbReference type="NCBI Taxonomy" id="13131"/>
    <lineage>
        <taxon>Eukaryota</taxon>
        <taxon>Metazoa</taxon>
        <taxon>Ecdysozoa</taxon>
        <taxon>Arthropoda</taxon>
        <taxon>Hexapoda</taxon>
        <taxon>Insecta</taxon>
        <taxon>Pterygota</taxon>
        <taxon>Neoptera</taxon>
        <taxon>Paraneoptera</taxon>
        <taxon>Hemiptera</taxon>
        <taxon>Sternorrhyncha</taxon>
        <taxon>Aphidomorpha</taxon>
        <taxon>Aphidoidea</taxon>
        <taxon>Aphididae</taxon>
        <taxon>Macrosiphini</taxon>
        <taxon>Macrosiphum</taxon>
    </lineage>
</organism>
<reference evidence="1 2" key="1">
    <citation type="submission" date="2023-01" db="EMBL/GenBank/DDBJ databases">
        <authorList>
            <person name="Whitehead M."/>
        </authorList>
    </citation>
    <scope>NUCLEOTIDE SEQUENCE [LARGE SCALE GENOMIC DNA]</scope>
</reference>
<sequence length="317" mass="37046">MFYYMFDIGHMIQRDRNRKTVIDQLQTLIEHIEQDRELNDIDEYGDSDLDTVVGNLNDLLTTFKNGDYNNQDIMVNAKLMKGLMLINQTENEEFNYELKKLRRSLTKYFLEEVQNKQYEIDGSSIAKNHVEVIRNSMPCIFSLFYNNIELLEILSTHTLVDVDKDKTRYVNNMFKNIMSTFVHRFKNFGELNKKEISDLDIITELLEKLDTAGKTDLKNTEEPTTPELDIKELSASTETAVAAVLNLAGEEDVETWKNNSVFKFKNFQKDQNKQYYINLLELNADTAFSLVGAFEKKFVEGIDYKKFHDEGHQLVYV</sequence>
<keyword evidence="2" id="KW-1185">Reference proteome</keyword>
<dbReference type="AlphaFoldDB" id="A0AAV0W7P3"/>